<gene>
    <name evidence="5" type="primary">rpmC</name>
    <name evidence="6" type="ORF">DFR39_109122</name>
</gene>
<dbReference type="EMBL" id="SNXE01000009">
    <property type="protein sequence ID" value="TDP06447.1"/>
    <property type="molecule type" value="Genomic_DNA"/>
</dbReference>
<accession>A0A4R6MWI8</accession>
<organism evidence="6 7">
    <name type="scientific">Roseateles asaccharophilus</name>
    <dbReference type="NCBI Taxonomy" id="582607"/>
    <lineage>
        <taxon>Bacteria</taxon>
        <taxon>Pseudomonadati</taxon>
        <taxon>Pseudomonadota</taxon>
        <taxon>Betaproteobacteria</taxon>
        <taxon>Burkholderiales</taxon>
        <taxon>Sphaerotilaceae</taxon>
        <taxon>Roseateles</taxon>
    </lineage>
</organism>
<comment type="similarity">
    <text evidence="1 5">Belongs to the universal ribosomal protein uL29 family.</text>
</comment>
<name>A0A4R6MWI8_9BURK</name>
<reference evidence="6 7" key="1">
    <citation type="submission" date="2019-03" db="EMBL/GenBank/DDBJ databases">
        <title>Genomic Encyclopedia of Type Strains, Phase IV (KMG-IV): sequencing the most valuable type-strain genomes for metagenomic binning, comparative biology and taxonomic classification.</title>
        <authorList>
            <person name="Goeker M."/>
        </authorList>
    </citation>
    <scope>NUCLEOTIDE SEQUENCE [LARGE SCALE GENOMIC DNA]</scope>
    <source>
        <strain evidence="6 7">DSM 25082</strain>
    </source>
</reference>
<dbReference type="RefSeq" id="WP_133605056.1">
    <property type="nucleotide sequence ID" value="NZ_JAUFPJ010000003.1"/>
</dbReference>
<dbReference type="PANTHER" id="PTHR10916">
    <property type="entry name" value="60S RIBOSOMAL PROTEIN L35/50S RIBOSOMAL PROTEIN L29"/>
    <property type="match status" value="1"/>
</dbReference>
<dbReference type="FunFam" id="1.10.287.310:FF:000001">
    <property type="entry name" value="50S ribosomal protein L29"/>
    <property type="match status" value="1"/>
</dbReference>
<dbReference type="Gene3D" id="1.10.287.310">
    <property type="match status" value="1"/>
</dbReference>
<keyword evidence="3 5" id="KW-0687">Ribonucleoprotein</keyword>
<dbReference type="Pfam" id="PF00831">
    <property type="entry name" value="Ribosomal_L29"/>
    <property type="match status" value="1"/>
</dbReference>
<sequence length="66" mass="7386">MKASELRGKDVAALEKEVTDLLKAHFGLRMQKATQQLSNHSQLGKVRRDIARAKTILAEKKKEAAK</sequence>
<dbReference type="NCBIfam" id="TIGR00012">
    <property type="entry name" value="L29"/>
    <property type="match status" value="1"/>
</dbReference>
<dbReference type="InterPro" id="IPR036049">
    <property type="entry name" value="Ribosomal_uL29_sf"/>
</dbReference>
<dbReference type="SUPFAM" id="SSF46561">
    <property type="entry name" value="Ribosomal protein L29 (L29p)"/>
    <property type="match status" value="1"/>
</dbReference>
<evidence type="ECO:0000256" key="1">
    <source>
        <dbReference type="ARBA" id="ARBA00009254"/>
    </source>
</evidence>
<evidence type="ECO:0000256" key="5">
    <source>
        <dbReference type="HAMAP-Rule" id="MF_00374"/>
    </source>
</evidence>
<dbReference type="PROSITE" id="PS00579">
    <property type="entry name" value="RIBOSOMAL_L29"/>
    <property type="match status" value="1"/>
</dbReference>
<dbReference type="GO" id="GO:0003735">
    <property type="term" value="F:structural constituent of ribosome"/>
    <property type="evidence" value="ECO:0007669"/>
    <property type="project" value="InterPro"/>
</dbReference>
<evidence type="ECO:0000256" key="4">
    <source>
        <dbReference type="ARBA" id="ARBA00035204"/>
    </source>
</evidence>
<dbReference type="InterPro" id="IPR050063">
    <property type="entry name" value="Ribosomal_protein_uL29"/>
</dbReference>
<evidence type="ECO:0000313" key="7">
    <source>
        <dbReference type="Proteomes" id="UP000295357"/>
    </source>
</evidence>
<dbReference type="InterPro" id="IPR001854">
    <property type="entry name" value="Ribosomal_uL29"/>
</dbReference>
<dbReference type="AlphaFoldDB" id="A0A4R6MWI8"/>
<dbReference type="CDD" id="cd00427">
    <property type="entry name" value="Ribosomal_L29_HIP"/>
    <property type="match status" value="1"/>
</dbReference>
<dbReference type="PANTHER" id="PTHR10916:SF0">
    <property type="entry name" value="LARGE RIBOSOMAL SUBUNIT PROTEIN UL29C"/>
    <property type="match status" value="1"/>
</dbReference>
<protein>
    <recommendedName>
        <fullName evidence="4 5">Large ribosomal subunit protein uL29</fullName>
    </recommendedName>
</protein>
<evidence type="ECO:0000256" key="2">
    <source>
        <dbReference type="ARBA" id="ARBA00022980"/>
    </source>
</evidence>
<dbReference type="GO" id="GO:0006412">
    <property type="term" value="P:translation"/>
    <property type="evidence" value="ECO:0007669"/>
    <property type="project" value="UniProtKB-UniRule"/>
</dbReference>
<dbReference type="Proteomes" id="UP000295357">
    <property type="component" value="Unassembled WGS sequence"/>
</dbReference>
<keyword evidence="7" id="KW-1185">Reference proteome</keyword>
<dbReference type="InterPro" id="IPR018254">
    <property type="entry name" value="Ribosomal_uL29_CS"/>
</dbReference>
<dbReference type="GO" id="GO:0022625">
    <property type="term" value="C:cytosolic large ribosomal subunit"/>
    <property type="evidence" value="ECO:0007669"/>
    <property type="project" value="TreeGrafter"/>
</dbReference>
<dbReference type="OrthoDB" id="9815192at2"/>
<proteinExistence type="inferred from homology"/>
<evidence type="ECO:0000256" key="3">
    <source>
        <dbReference type="ARBA" id="ARBA00023274"/>
    </source>
</evidence>
<keyword evidence="2 5" id="KW-0689">Ribosomal protein</keyword>
<comment type="caution">
    <text evidence="6">The sequence shown here is derived from an EMBL/GenBank/DDBJ whole genome shotgun (WGS) entry which is preliminary data.</text>
</comment>
<evidence type="ECO:0000313" key="6">
    <source>
        <dbReference type="EMBL" id="TDP06447.1"/>
    </source>
</evidence>
<dbReference type="HAMAP" id="MF_00374">
    <property type="entry name" value="Ribosomal_uL29"/>
    <property type="match status" value="1"/>
</dbReference>